<organism evidence="1 2">
    <name type="scientific">Acinetobacter pittii</name>
    <name type="common">Acinetobacter genomosp. 3</name>
    <dbReference type="NCBI Taxonomy" id="48296"/>
    <lineage>
        <taxon>Bacteria</taxon>
        <taxon>Pseudomonadati</taxon>
        <taxon>Pseudomonadota</taxon>
        <taxon>Gammaproteobacteria</taxon>
        <taxon>Moraxellales</taxon>
        <taxon>Moraxellaceae</taxon>
        <taxon>Acinetobacter</taxon>
        <taxon>Acinetobacter calcoaceticus/baumannii complex</taxon>
    </lineage>
</organism>
<dbReference type="RefSeq" id="WP_196257335.1">
    <property type="nucleotide sequence ID" value="NZ_CP139262.1"/>
</dbReference>
<reference evidence="1" key="1">
    <citation type="submission" date="2020-12" db="EMBL/GenBank/DDBJ databases">
        <authorList>
            <person name="Chopjitt P."/>
        </authorList>
    </citation>
    <scope>NUCLEOTIDE SEQUENCE</scope>
    <source>
        <strain evidence="1">AP1</strain>
    </source>
</reference>
<dbReference type="EMBL" id="JAEFCT010000013">
    <property type="protein sequence ID" value="MBK1445858.1"/>
    <property type="molecule type" value="Genomic_DNA"/>
</dbReference>
<evidence type="ECO:0000313" key="2">
    <source>
        <dbReference type="Proteomes" id="UP000660083"/>
    </source>
</evidence>
<comment type="caution">
    <text evidence="1">The sequence shown here is derived from an EMBL/GenBank/DDBJ whole genome shotgun (WGS) entry which is preliminary data.</text>
</comment>
<evidence type="ECO:0000313" key="1">
    <source>
        <dbReference type="EMBL" id="MBK1445858.1"/>
    </source>
</evidence>
<dbReference type="AlphaFoldDB" id="A0A8I1L146"/>
<accession>A0A8I1L146</accession>
<protein>
    <submittedName>
        <fullName evidence="1">Uncharacterized protein</fullName>
    </submittedName>
</protein>
<proteinExistence type="predicted"/>
<name>A0A8I1L146_ACIPI</name>
<gene>
    <name evidence="1" type="ORF">JDA50_15690</name>
</gene>
<dbReference type="Proteomes" id="UP000660083">
    <property type="component" value="Unassembled WGS sequence"/>
</dbReference>
<sequence length="183" mass="20864">MQLFPPKHEVSNVSQDGQGNTQQIAATISNTYNITNPLAEARKASILQEVIEDILELSVSLEVTELDVKIFDIEKKVDYNQLIGYKASFDFFMNNKQVIQSRLDVLESVGNPLATKKLFTVIRNIYHKYIHLNNPDEIIKAMQDELTTSLLTADPDNYDNITFVPSVIFYVFSECQIFKKPLT</sequence>